<dbReference type="Gene3D" id="3.90.70.10">
    <property type="entry name" value="Cysteine proteinases"/>
    <property type="match status" value="1"/>
</dbReference>
<keyword evidence="3 5" id="KW-0378">Hydrolase</keyword>
<evidence type="ECO:0000256" key="4">
    <source>
        <dbReference type="ARBA" id="ARBA00022807"/>
    </source>
</evidence>
<comment type="similarity">
    <text evidence="5">Belongs to the peptidase C1 family.</text>
</comment>
<keyword evidence="2 5" id="KW-0645">Protease</keyword>
<dbReference type="Proteomes" id="UP000003987">
    <property type="component" value="Unassembled WGS sequence"/>
</dbReference>
<keyword evidence="5 7" id="KW-0031">Aminopeptidase</keyword>
<dbReference type="InterPro" id="IPR000169">
    <property type="entry name" value="Pept_cys_AS"/>
</dbReference>
<sequence>MNKDTVVTKEMIAKFHDNYVSRGTAKVLERAIRKNGIKATSEDPAVSQRLHRVFSHEIKTGKVSNQKHSGRCWSFATLNTLRHQFALTHKVKDFELSQNYLFFWDRIERANKFFDNILATADRDLHDRLVDYYLRSAESDGGQWANAASIIEKYGVIPHYVMPDTFNTEDTTDIAEVLTYLMKKDALVLRRLVHEKAGNEEIQETRQQMMSDVYRACAYAFGEPPAKFDLEYRDDDHKYHRQANLTPLEFYHQYFKTDLHDYVVVTNAPDHEYGKLYSLPSQDNVNGGIPIQFANVPFKKLQEVVINQLDHDETIWVGNDILQQMDRKRGLMDAKLYHREELLGIDFTMSKKERLETHQAEVTHAMTLTGYNLVDGQPDRWKIENSWGEKNGDQGYFVMSQDWFEQYTYEAVINKKYLTDEIKQIADQAPIKLAAWDSLQ</sequence>
<gene>
    <name evidence="7" type="primary">pepE</name>
    <name evidence="7" type="ORF">HMPREF0501_01511</name>
</gene>
<evidence type="ECO:0000256" key="2">
    <source>
        <dbReference type="ARBA" id="ARBA00022670"/>
    </source>
</evidence>
<dbReference type="GO" id="GO:0070005">
    <property type="term" value="F:cysteine-type aminopeptidase activity"/>
    <property type="evidence" value="ECO:0007669"/>
    <property type="project" value="InterPro"/>
</dbReference>
<dbReference type="GO" id="GO:0009636">
    <property type="term" value="P:response to toxic substance"/>
    <property type="evidence" value="ECO:0007669"/>
    <property type="project" value="TreeGrafter"/>
</dbReference>
<dbReference type="RefSeq" id="WP_006917451.1">
    <property type="nucleotide sequence ID" value="NZ_GG698806.1"/>
</dbReference>
<dbReference type="EMBL" id="GG698806">
    <property type="protein sequence ID" value="EEU29717.1"/>
    <property type="molecule type" value="Genomic_DNA"/>
</dbReference>
<evidence type="ECO:0000256" key="5">
    <source>
        <dbReference type="PIRNR" id="PIRNR005700"/>
    </source>
</evidence>
<evidence type="ECO:0000313" key="7">
    <source>
        <dbReference type="EMBL" id="EEU29717.1"/>
    </source>
</evidence>
<dbReference type="GO" id="GO:0006508">
    <property type="term" value="P:proteolysis"/>
    <property type="evidence" value="ECO:0007669"/>
    <property type="project" value="UniProtKB-KW"/>
</dbReference>
<dbReference type="eggNOG" id="COG3579">
    <property type="taxonomic scope" value="Bacteria"/>
</dbReference>
<dbReference type="InterPro" id="IPR004134">
    <property type="entry name" value="Peptidase_C1B"/>
</dbReference>
<feature type="active site" evidence="6">
    <location>
        <position position="385"/>
    </location>
</feature>
<dbReference type="PANTHER" id="PTHR10363">
    <property type="entry name" value="BLEOMYCIN HYDROLASE"/>
    <property type="match status" value="1"/>
</dbReference>
<dbReference type="Pfam" id="PF03051">
    <property type="entry name" value="Peptidase_C1_2"/>
    <property type="match status" value="1"/>
</dbReference>
<dbReference type="CDD" id="cd00585">
    <property type="entry name" value="Peptidase_C1B"/>
    <property type="match status" value="1"/>
</dbReference>
<keyword evidence="8" id="KW-1185">Reference proteome</keyword>
<dbReference type="HOGENOM" id="CLU_038600_0_1_9"/>
<evidence type="ECO:0000256" key="1">
    <source>
        <dbReference type="ARBA" id="ARBA00004496"/>
    </source>
</evidence>
<evidence type="ECO:0000256" key="3">
    <source>
        <dbReference type="ARBA" id="ARBA00022801"/>
    </source>
</evidence>
<evidence type="ECO:0000256" key="6">
    <source>
        <dbReference type="PIRSR" id="PIRSR005700-1"/>
    </source>
</evidence>
<organism evidence="7 8">
    <name type="scientific">Limosilactobacillus coleohominis 101-4-CHN</name>
    <dbReference type="NCBI Taxonomy" id="575594"/>
    <lineage>
        <taxon>Bacteria</taxon>
        <taxon>Bacillati</taxon>
        <taxon>Bacillota</taxon>
        <taxon>Bacilli</taxon>
        <taxon>Lactobacillales</taxon>
        <taxon>Lactobacillaceae</taxon>
        <taxon>Limosilactobacillus</taxon>
    </lineage>
</organism>
<keyword evidence="4 5" id="KW-0788">Thiol protease</keyword>
<proteinExistence type="inferred from homology"/>
<reference evidence="7 8" key="1">
    <citation type="submission" date="2009-06" db="EMBL/GenBank/DDBJ databases">
        <title>The Genome Sequence of Lactobacillus coleohominis strain 101-4-CHN.</title>
        <authorList>
            <consortium name="The Broad Institute Genome Sequencing Platform"/>
            <person name="Ward D."/>
            <person name="Young S.K."/>
            <person name="Zeng Q."/>
            <person name="Koehrsen M."/>
            <person name="Alvarado L."/>
            <person name="Berlin A."/>
            <person name="Borenstein D."/>
            <person name="Chen Z."/>
            <person name="Engels R."/>
            <person name="Freedman E."/>
            <person name="Gellesch M."/>
            <person name="Goldberg J."/>
            <person name="Griggs A."/>
            <person name="Gujja S."/>
            <person name="Heiman D."/>
            <person name="Hepburn T."/>
            <person name="Howarth C."/>
            <person name="Jen D."/>
            <person name="Larson L."/>
            <person name="Lewis B."/>
            <person name="Mehta T."/>
            <person name="Park D."/>
            <person name="Pearson M."/>
            <person name="Roberts A."/>
            <person name="Saif S."/>
            <person name="Shea T."/>
            <person name="Shenoy N."/>
            <person name="Sisk P."/>
            <person name="Stolte C."/>
            <person name="Sykes S."/>
            <person name="Walk T."/>
            <person name="White J."/>
            <person name="Yandava C."/>
            <person name="Liu Y."/>
            <person name="Xu Q."/>
            <person name="Lander E."/>
            <person name="Nusbaum C."/>
            <person name="Galagan J."/>
            <person name="Birren B."/>
        </authorList>
    </citation>
    <scope>NUCLEOTIDE SEQUENCE [LARGE SCALE GENOMIC DNA]</scope>
    <source>
        <strain evidence="7 8">101-4-CHN</strain>
    </source>
</reference>
<dbReference type="InterPro" id="IPR038765">
    <property type="entry name" value="Papain-like_cys_pep_sf"/>
</dbReference>
<accession>C7XXG6</accession>
<protein>
    <recommendedName>
        <fullName evidence="5">Aminopeptidase</fullName>
    </recommendedName>
</protein>
<dbReference type="PIRSF" id="PIRSF005700">
    <property type="entry name" value="PepC"/>
    <property type="match status" value="1"/>
</dbReference>
<comment type="subcellular location">
    <subcellularLocation>
        <location evidence="1">Cytoplasm</location>
    </subcellularLocation>
</comment>
<dbReference type="GO" id="GO:0005737">
    <property type="term" value="C:cytoplasm"/>
    <property type="evidence" value="ECO:0007669"/>
    <property type="project" value="UniProtKB-SubCell"/>
</dbReference>
<dbReference type="PANTHER" id="PTHR10363:SF2">
    <property type="entry name" value="BLEOMYCIN HYDROLASE"/>
    <property type="match status" value="1"/>
</dbReference>
<name>C7XXG6_9LACO</name>
<dbReference type="SUPFAM" id="SSF54001">
    <property type="entry name" value="Cysteine proteinases"/>
    <property type="match status" value="1"/>
</dbReference>
<evidence type="ECO:0000313" key="8">
    <source>
        <dbReference type="Proteomes" id="UP000003987"/>
    </source>
</evidence>
<dbReference type="AlphaFoldDB" id="C7XXG6"/>
<feature type="active site" evidence="6">
    <location>
        <position position="364"/>
    </location>
</feature>
<dbReference type="OrthoDB" id="1111399at2"/>
<dbReference type="InterPro" id="IPR025660">
    <property type="entry name" value="Pept_his_AS"/>
</dbReference>
<dbReference type="STRING" id="575594.HMPREF0501_01511"/>
<feature type="active site" evidence="6">
    <location>
        <position position="72"/>
    </location>
</feature>
<dbReference type="PROSITE" id="PS00639">
    <property type="entry name" value="THIOL_PROTEASE_HIS"/>
    <property type="match status" value="1"/>
</dbReference>
<dbReference type="PROSITE" id="PS00139">
    <property type="entry name" value="THIOL_PROTEASE_CYS"/>
    <property type="match status" value="1"/>
</dbReference>
<dbReference type="GO" id="GO:0043418">
    <property type="term" value="P:homocysteine catabolic process"/>
    <property type="evidence" value="ECO:0007669"/>
    <property type="project" value="TreeGrafter"/>
</dbReference>